<organism evidence="1 2">
    <name type="scientific">Bathymodiolus azoricus thioautotrophic gill symbiont</name>
    <dbReference type="NCBI Taxonomy" id="235205"/>
    <lineage>
        <taxon>Bacteria</taxon>
        <taxon>Pseudomonadati</taxon>
        <taxon>Pseudomonadota</taxon>
        <taxon>Gammaproteobacteria</taxon>
        <taxon>sulfur-oxidizing symbionts</taxon>
    </lineage>
</organism>
<protein>
    <recommendedName>
        <fullName evidence="3">Permuted papain-like amidase enzyme, YaeF/YiiX, C92 family</fullName>
    </recommendedName>
</protein>
<dbReference type="Gene3D" id="3.90.1720.10">
    <property type="entry name" value="endopeptidase domain like (from Nostoc punctiforme)"/>
    <property type="match status" value="1"/>
</dbReference>
<dbReference type="SUPFAM" id="SSF54001">
    <property type="entry name" value="Cysteine proteinases"/>
    <property type="match status" value="1"/>
</dbReference>
<evidence type="ECO:0000313" key="2">
    <source>
        <dbReference type="Proteomes" id="UP000198559"/>
    </source>
</evidence>
<accession>A0A1H6L604</accession>
<dbReference type="AlphaFoldDB" id="A0A1H6L604"/>
<gene>
    <name evidence="1" type="ORF">BAZSYMB_GCONTIG00720_0</name>
</gene>
<dbReference type="EMBL" id="CVUD02000146">
    <property type="protein sequence ID" value="SEH79615.1"/>
    <property type="molecule type" value="Genomic_DNA"/>
</dbReference>
<evidence type="ECO:0008006" key="3">
    <source>
        <dbReference type="Google" id="ProtNLM"/>
    </source>
</evidence>
<evidence type="ECO:0000313" key="1">
    <source>
        <dbReference type="EMBL" id="SEH79615.1"/>
    </source>
</evidence>
<dbReference type="Proteomes" id="UP000198559">
    <property type="component" value="Unassembled WGS sequence"/>
</dbReference>
<name>A0A1H6L604_9GAMM</name>
<sequence length="182" mass="21230">MIALLITTAFLGGCSVSNTPEFNTWKSHQQLYQVSNKLKIGDIIVTGKDWTRPISWFGHSAIMVSQYKVGEYPQLCIGYYETDVIPWLSKKERFTVLRYKAFNEKFKTAFLKNISKTKDKQYKIVKKTDNSAFYCSQYVWYLYWKTAKDLGYDLDVDEGGGYFVTPYDLLNSKYFDKVSFIP</sequence>
<proteinExistence type="predicted"/>
<dbReference type="InterPro" id="IPR038765">
    <property type="entry name" value="Papain-like_cys_pep_sf"/>
</dbReference>
<reference evidence="2" key="1">
    <citation type="submission" date="2016-06" db="EMBL/GenBank/DDBJ databases">
        <authorList>
            <person name="Petersen J."/>
            <person name="Sayavedra L."/>
        </authorList>
    </citation>
    <scope>NUCLEOTIDE SEQUENCE [LARGE SCALE GENOMIC DNA]</scope>
    <source>
        <strain evidence="2">BazSymB</strain>
    </source>
</reference>